<proteinExistence type="predicted"/>
<dbReference type="RefSeq" id="WP_377790240.1">
    <property type="nucleotide sequence ID" value="NZ_JBHLYQ010000125.1"/>
</dbReference>
<dbReference type="PANTHER" id="PTHR23150">
    <property type="entry name" value="SULFATASE MODIFYING FACTOR 1, 2"/>
    <property type="match status" value="1"/>
</dbReference>
<reference evidence="7 8" key="1">
    <citation type="submission" date="2024-09" db="EMBL/GenBank/DDBJ databases">
        <authorList>
            <person name="Sun Q."/>
            <person name="Mori K."/>
        </authorList>
    </citation>
    <scope>NUCLEOTIDE SEQUENCE [LARGE SCALE GENOMIC DNA]</scope>
    <source>
        <strain evidence="7 8">JCM 15389</strain>
    </source>
</reference>
<comment type="pathway">
    <text evidence="3">Amino-acid biosynthesis; ergothioneine biosynthesis.</text>
</comment>
<evidence type="ECO:0000259" key="6">
    <source>
        <dbReference type="Pfam" id="PF12867"/>
    </source>
</evidence>
<dbReference type="InterPro" id="IPR016187">
    <property type="entry name" value="CTDL_fold"/>
</dbReference>
<evidence type="ECO:0000256" key="2">
    <source>
        <dbReference type="ARBA" id="ARBA00023004"/>
    </source>
</evidence>
<comment type="caution">
    <text evidence="7">The sequence shown here is derived from an EMBL/GenBank/DDBJ whole genome shotgun (WGS) entry which is preliminary data.</text>
</comment>
<dbReference type="InterPro" id="IPR005532">
    <property type="entry name" value="SUMF_dom"/>
</dbReference>
<gene>
    <name evidence="7" type="primary">egtB</name>
    <name evidence="7" type="ORF">ACFFRE_10835</name>
</gene>
<dbReference type="InterPro" id="IPR051043">
    <property type="entry name" value="Sulfatase_Mod_Factor_Kinase"/>
</dbReference>
<dbReference type="Proteomes" id="UP001589788">
    <property type="component" value="Unassembled WGS sequence"/>
</dbReference>
<keyword evidence="1" id="KW-0560">Oxidoreductase</keyword>
<keyword evidence="2" id="KW-0408">Iron</keyword>
<dbReference type="SUPFAM" id="SSF56436">
    <property type="entry name" value="C-type lectin-like"/>
    <property type="match status" value="1"/>
</dbReference>
<evidence type="ECO:0000256" key="3">
    <source>
        <dbReference type="ARBA" id="ARBA00037882"/>
    </source>
</evidence>
<dbReference type="PANTHER" id="PTHR23150:SF36">
    <property type="entry name" value="HERCYNINE OXYGENASE"/>
    <property type="match status" value="1"/>
</dbReference>
<organism evidence="7 8">
    <name type="scientific">Aciditerrimonas ferrireducens</name>
    <dbReference type="NCBI Taxonomy" id="667306"/>
    <lineage>
        <taxon>Bacteria</taxon>
        <taxon>Bacillati</taxon>
        <taxon>Actinomycetota</taxon>
        <taxon>Acidimicrobiia</taxon>
        <taxon>Acidimicrobiales</taxon>
        <taxon>Acidimicrobiaceae</taxon>
        <taxon>Aciditerrimonas</taxon>
    </lineage>
</organism>
<dbReference type="InterPro" id="IPR017806">
    <property type="entry name" value="EgtB"/>
</dbReference>
<keyword evidence="8" id="KW-1185">Reference proteome</keyword>
<feature type="region of interest" description="Disordered" evidence="4">
    <location>
        <begin position="335"/>
        <end position="355"/>
    </location>
</feature>
<evidence type="ECO:0000313" key="8">
    <source>
        <dbReference type="Proteomes" id="UP001589788"/>
    </source>
</evidence>
<dbReference type="InterPro" id="IPR042095">
    <property type="entry name" value="SUMF_sf"/>
</dbReference>
<dbReference type="NCBIfam" id="TIGR03440">
    <property type="entry name" value="egtB_TIGR03440"/>
    <property type="match status" value="1"/>
</dbReference>
<evidence type="ECO:0000256" key="1">
    <source>
        <dbReference type="ARBA" id="ARBA00023002"/>
    </source>
</evidence>
<dbReference type="Pfam" id="PF12867">
    <property type="entry name" value="DinB_2"/>
    <property type="match status" value="1"/>
</dbReference>
<sequence>MPPILVRHASLPGQPASPAAAWARYEATRRLTEALAAPLGPEDQTVQSMPDVSPTKWHRAHTTWFFETFLLLPGLAGYEPFDPAYAYLFNSYYETVGDRYPRARRGLVSRPGVAEVTAYRAAVDRAMADLLAGSSEDLGFLLELGVQHEQQHQELLLMDAKHVLAQSPLDPVYASFPTSAGPGTGAAAPRPHGWWAHEGGLVAIGAEGPGFCFDNETPRHPVYLQPFELADRLVTCGEWLAFIDDGGYRRPELWLSEGWATCQAEGWQAPLYWRAEPEGWSIFTLGGRRPLDPAEPVCHVSYYEADAYARWAGARLPTEAEWEAVAEQLGPAGLGEGEGFLDPKGPAAGAPHPRPQPAPTLVGDAWAWTSSAYLPYPGFRPWAGGVGEYNGKFMVNQQVLRGGCCATPPGHHRPSYRNFYPASARWPFTGVRLARDERSAR</sequence>
<dbReference type="Gene3D" id="3.90.1580.10">
    <property type="entry name" value="paralog of FGE (formylglycine-generating enzyme)"/>
    <property type="match status" value="1"/>
</dbReference>
<feature type="domain" description="Sulfatase-modifying factor enzyme-like" evidence="5">
    <location>
        <begin position="198"/>
        <end position="326"/>
    </location>
</feature>
<feature type="domain" description="DinB-like" evidence="6">
    <location>
        <begin position="25"/>
        <end position="154"/>
    </location>
</feature>
<name>A0ABV6C4K7_9ACTN</name>
<dbReference type="Pfam" id="PF03781">
    <property type="entry name" value="FGE-sulfatase"/>
    <property type="match status" value="1"/>
</dbReference>
<dbReference type="EMBL" id="JBHLYQ010000125">
    <property type="protein sequence ID" value="MFC0082627.1"/>
    <property type="molecule type" value="Genomic_DNA"/>
</dbReference>
<evidence type="ECO:0000313" key="7">
    <source>
        <dbReference type="EMBL" id="MFC0082627.1"/>
    </source>
</evidence>
<protein>
    <submittedName>
        <fullName evidence="7">Ergothioneine biosynthesis protein EgtB</fullName>
    </submittedName>
</protein>
<dbReference type="InterPro" id="IPR024775">
    <property type="entry name" value="DinB-like"/>
</dbReference>
<evidence type="ECO:0000259" key="5">
    <source>
        <dbReference type="Pfam" id="PF03781"/>
    </source>
</evidence>
<evidence type="ECO:0000256" key="4">
    <source>
        <dbReference type="SAM" id="MobiDB-lite"/>
    </source>
</evidence>
<accession>A0ABV6C4K7</accession>